<sequence>MPISLQSLLPFLPPEKPLPIVPSPPHTLSLTRDWSSQPARTLSVSVDDRNAAMRTCFPALACANLLHYKSGYYNVEVAVGEDEPEEVLLRRFRRAVMKAGIIREFRRRMFFENGQAKRKRKSREAVLKNRNWSHKPKSPSRCQKKKLLKKASLKKSKEEDEEDNWELPEGELPY</sequence>
<evidence type="ECO:0000313" key="1">
    <source>
        <dbReference type="EMBL" id="KAH7684844.1"/>
    </source>
</evidence>
<gene>
    <name evidence="1" type="ORF">IHE45_04G003800</name>
</gene>
<evidence type="ECO:0000313" key="2">
    <source>
        <dbReference type="Proteomes" id="UP000827976"/>
    </source>
</evidence>
<name>A0ACB7WAJ4_DIOAL</name>
<protein>
    <submittedName>
        <fullName evidence="1">Ribosomal protein S21 protein</fullName>
    </submittedName>
</protein>
<organism evidence="1 2">
    <name type="scientific">Dioscorea alata</name>
    <name type="common">Purple yam</name>
    <dbReference type="NCBI Taxonomy" id="55571"/>
    <lineage>
        <taxon>Eukaryota</taxon>
        <taxon>Viridiplantae</taxon>
        <taxon>Streptophyta</taxon>
        <taxon>Embryophyta</taxon>
        <taxon>Tracheophyta</taxon>
        <taxon>Spermatophyta</taxon>
        <taxon>Magnoliopsida</taxon>
        <taxon>Liliopsida</taxon>
        <taxon>Dioscoreales</taxon>
        <taxon>Dioscoreaceae</taxon>
        <taxon>Dioscorea</taxon>
    </lineage>
</organism>
<dbReference type="EMBL" id="CM037014">
    <property type="protein sequence ID" value="KAH7684844.1"/>
    <property type="molecule type" value="Genomic_DNA"/>
</dbReference>
<keyword evidence="1" id="KW-0687">Ribonucleoprotein</keyword>
<proteinExistence type="predicted"/>
<reference evidence="2" key="1">
    <citation type="journal article" date="2022" name="Nat. Commun.">
        <title>Chromosome evolution and the genetic basis of agronomically important traits in greater yam.</title>
        <authorList>
            <person name="Bredeson J.V."/>
            <person name="Lyons J.B."/>
            <person name="Oniyinde I.O."/>
            <person name="Okereke N.R."/>
            <person name="Kolade O."/>
            <person name="Nnabue I."/>
            <person name="Nwadili C.O."/>
            <person name="Hribova E."/>
            <person name="Parker M."/>
            <person name="Nwogha J."/>
            <person name="Shu S."/>
            <person name="Carlson J."/>
            <person name="Kariba R."/>
            <person name="Muthemba S."/>
            <person name="Knop K."/>
            <person name="Barton G.J."/>
            <person name="Sherwood A.V."/>
            <person name="Lopez-Montes A."/>
            <person name="Asiedu R."/>
            <person name="Jamnadass R."/>
            <person name="Muchugi A."/>
            <person name="Goodstein D."/>
            <person name="Egesi C.N."/>
            <person name="Featherston J."/>
            <person name="Asfaw A."/>
            <person name="Simpson G.G."/>
            <person name="Dolezel J."/>
            <person name="Hendre P.S."/>
            <person name="Van Deynze A."/>
            <person name="Kumar P.L."/>
            <person name="Obidiegwu J.E."/>
            <person name="Bhattacharjee R."/>
            <person name="Rokhsar D.S."/>
        </authorList>
    </citation>
    <scope>NUCLEOTIDE SEQUENCE [LARGE SCALE GENOMIC DNA]</scope>
    <source>
        <strain evidence="2">cv. TDa95/00328</strain>
    </source>
</reference>
<dbReference type="Proteomes" id="UP000827976">
    <property type="component" value="Chromosome 4"/>
</dbReference>
<accession>A0ACB7WAJ4</accession>
<keyword evidence="2" id="KW-1185">Reference proteome</keyword>
<comment type="caution">
    <text evidence="1">The sequence shown here is derived from an EMBL/GenBank/DDBJ whole genome shotgun (WGS) entry which is preliminary data.</text>
</comment>
<keyword evidence="1" id="KW-0689">Ribosomal protein</keyword>